<keyword evidence="1" id="KW-0812">Transmembrane</keyword>
<dbReference type="EMBL" id="CANTUO010000003">
    <property type="protein sequence ID" value="CAI5758555.1"/>
    <property type="molecule type" value="Genomic_DNA"/>
</dbReference>
<accession>A0A9W4TXU0</accession>
<reference evidence="2" key="1">
    <citation type="submission" date="2022-12" db="EMBL/GenBank/DDBJ databases">
        <authorList>
            <person name="Brejova B."/>
        </authorList>
    </citation>
    <scope>NUCLEOTIDE SEQUENCE</scope>
</reference>
<feature type="transmembrane region" description="Helical" evidence="1">
    <location>
        <begin position="145"/>
        <end position="162"/>
    </location>
</feature>
<feature type="transmembrane region" description="Helical" evidence="1">
    <location>
        <begin position="30"/>
        <end position="47"/>
    </location>
</feature>
<sequence>MSTKETQPQDGVSPPANGNIPFDEKAISRIIKSYAIYFAMLLAIYFQENFNTSELQYQILIVEFILDFIRDNLNGLNYKQIPFFLILLYFQKPWLNLIYIFGTTSIGFDVVMNNFKFGKKLRILDYLLIVNYIFVYVNLINYENMTGYIVAIGHFCLFLNWFT</sequence>
<keyword evidence="1" id="KW-0472">Membrane</keyword>
<comment type="caution">
    <text evidence="2">The sequence shown here is derived from an EMBL/GenBank/DDBJ whole genome shotgun (WGS) entry which is preliminary data.</text>
</comment>
<name>A0A9W4TXU0_9ASCO</name>
<keyword evidence="1" id="KW-1133">Transmembrane helix</keyword>
<dbReference type="AlphaFoldDB" id="A0A9W4TXU0"/>
<gene>
    <name evidence="2" type="ORF">CANVERA_P3067</name>
</gene>
<evidence type="ECO:0000313" key="3">
    <source>
        <dbReference type="Proteomes" id="UP001152885"/>
    </source>
</evidence>
<dbReference type="Proteomes" id="UP001152885">
    <property type="component" value="Unassembled WGS sequence"/>
</dbReference>
<keyword evidence="3" id="KW-1185">Reference proteome</keyword>
<evidence type="ECO:0000256" key="1">
    <source>
        <dbReference type="SAM" id="Phobius"/>
    </source>
</evidence>
<protein>
    <submittedName>
        <fullName evidence="2">Uncharacterized protein</fullName>
    </submittedName>
</protein>
<organism evidence="2 3">
    <name type="scientific">Candida verbasci</name>
    <dbReference type="NCBI Taxonomy" id="1227364"/>
    <lineage>
        <taxon>Eukaryota</taxon>
        <taxon>Fungi</taxon>
        <taxon>Dikarya</taxon>
        <taxon>Ascomycota</taxon>
        <taxon>Saccharomycotina</taxon>
        <taxon>Pichiomycetes</taxon>
        <taxon>Debaryomycetaceae</taxon>
        <taxon>Candida/Lodderomyces clade</taxon>
        <taxon>Candida</taxon>
    </lineage>
</organism>
<evidence type="ECO:0000313" key="2">
    <source>
        <dbReference type="EMBL" id="CAI5758555.1"/>
    </source>
</evidence>
<feature type="transmembrane region" description="Helical" evidence="1">
    <location>
        <begin position="123"/>
        <end position="139"/>
    </location>
</feature>
<proteinExistence type="predicted"/>